<name>A0A8H4XFZ7_9HYPO</name>
<accession>A0A8H4XFZ7</accession>
<reference evidence="10" key="2">
    <citation type="submission" date="2020-05" db="EMBL/GenBank/DDBJ databases">
        <authorList>
            <person name="Kim H.-S."/>
            <person name="Proctor R.H."/>
            <person name="Brown D.W."/>
        </authorList>
    </citation>
    <scope>NUCLEOTIDE SEQUENCE</scope>
    <source>
        <strain evidence="10">NRRL 20472</strain>
    </source>
</reference>
<dbReference type="PANTHER" id="PTHR31313:SF86">
    <property type="entry name" value="ZN(2)-C6 FUNGAL-TYPE DOMAIN-CONTAINING PROTEIN"/>
    <property type="match status" value="1"/>
</dbReference>
<dbReference type="CDD" id="cd00067">
    <property type="entry name" value="GAL4"/>
    <property type="match status" value="1"/>
</dbReference>
<keyword evidence="4" id="KW-0805">Transcription regulation</keyword>
<dbReference type="GO" id="GO:0003677">
    <property type="term" value="F:DNA binding"/>
    <property type="evidence" value="ECO:0007669"/>
    <property type="project" value="UniProtKB-KW"/>
</dbReference>
<reference evidence="10" key="1">
    <citation type="journal article" date="2020" name="BMC Genomics">
        <title>Correction to: Identification and distribution of gene clusters required for synthesis of sphingolipid metabolism inhibitors in diverse species of the filamentous fungus Fusarium.</title>
        <authorList>
            <person name="Kim H.S."/>
            <person name="Lohmar J.M."/>
            <person name="Busman M."/>
            <person name="Brown D.W."/>
            <person name="Naumann T.A."/>
            <person name="Divon H.H."/>
            <person name="Lysoe E."/>
            <person name="Uhlig S."/>
            <person name="Proctor R.H."/>
        </authorList>
    </citation>
    <scope>NUCLEOTIDE SEQUENCE</scope>
    <source>
        <strain evidence="10">NRRL 20472</strain>
    </source>
</reference>
<evidence type="ECO:0000256" key="8">
    <source>
        <dbReference type="SAM" id="MobiDB-lite"/>
    </source>
</evidence>
<keyword evidence="11" id="KW-1185">Reference proteome</keyword>
<feature type="region of interest" description="Disordered" evidence="8">
    <location>
        <begin position="667"/>
        <end position="714"/>
    </location>
</feature>
<dbReference type="Pfam" id="PF00172">
    <property type="entry name" value="Zn_clus"/>
    <property type="match status" value="1"/>
</dbReference>
<dbReference type="InterPro" id="IPR051615">
    <property type="entry name" value="Transcr_Regulatory_Elem"/>
</dbReference>
<dbReference type="GO" id="GO:0000981">
    <property type="term" value="F:DNA-binding transcription factor activity, RNA polymerase II-specific"/>
    <property type="evidence" value="ECO:0007669"/>
    <property type="project" value="InterPro"/>
</dbReference>
<evidence type="ECO:0000313" key="11">
    <source>
        <dbReference type="Proteomes" id="UP000622797"/>
    </source>
</evidence>
<feature type="compositionally biased region" description="Low complexity" evidence="8">
    <location>
        <begin position="120"/>
        <end position="134"/>
    </location>
</feature>
<feature type="compositionally biased region" description="Basic and acidic residues" evidence="8">
    <location>
        <begin position="667"/>
        <end position="677"/>
    </location>
</feature>
<dbReference type="Pfam" id="PF04082">
    <property type="entry name" value="Fungal_trans"/>
    <property type="match status" value="1"/>
</dbReference>
<dbReference type="EMBL" id="JABEXW010000007">
    <property type="protein sequence ID" value="KAF4973713.1"/>
    <property type="molecule type" value="Genomic_DNA"/>
</dbReference>
<dbReference type="GO" id="GO:0008270">
    <property type="term" value="F:zinc ion binding"/>
    <property type="evidence" value="ECO:0007669"/>
    <property type="project" value="InterPro"/>
</dbReference>
<keyword evidence="6" id="KW-0804">Transcription</keyword>
<organism evidence="10 11">
    <name type="scientific">Fusarium sarcochroum</name>
    <dbReference type="NCBI Taxonomy" id="1208366"/>
    <lineage>
        <taxon>Eukaryota</taxon>
        <taxon>Fungi</taxon>
        <taxon>Dikarya</taxon>
        <taxon>Ascomycota</taxon>
        <taxon>Pezizomycotina</taxon>
        <taxon>Sordariomycetes</taxon>
        <taxon>Hypocreomycetidae</taxon>
        <taxon>Hypocreales</taxon>
        <taxon>Nectriaceae</taxon>
        <taxon>Fusarium</taxon>
        <taxon>Fusarium lateritium species complex</taxon>
    </lineage>
</organism>
<gene>
    <name evidence="10" type="ORF">FSARC_102</name>
</gene>
<sequence>MSQINSGTDWKRLAQSFPPLPVILSSCSVLTFLWSQYRPSKCQVTPRLTNRLPVPVGVQLKRIKCNGQRPSCVNCQTYDKECVYEPVPNVSKEAGRQRHQRMKRRSNRARTDSTSRARQSSEAASPAGESEAASLPDERSQQANRDGGTDDHQSGDSTVSTNRPMDSGVARVLVLANGESSYHGRTSALFEDNTQERPVEQEVHPRMPDHWVERGLIAEAAKQRQLEEINFRRGQLDFDGVDPDLGMHLLSLHWNRQHHSFLITYRPAFMRDMACNGPYFSKLLLNAIYFGSSKFSPRLEVRKDPNDVRTAGWRYRERVRELVGGSLDRSDITTIQALLVMTNSLFALGDERSAAWLYAGLAFRMLIDLGLHVDLTNSHLFSDEDLEIRRRVFWGAFVVDKIQSLYQGRPVTLKEADAMVPIKFVDTYSELEFWQPFAYSTSTIDYPGSPAYSISTFTSLCKLSIVMSDILSCIYTVRTSDQSPAELSKVLDKLQRKLGEWQTSLPDHLQPDAANLPDAIVPPPHVLSLHAMYNVLVILLHRPFVADGHLYNTFRSISVDSLIKCSSAASSISSLLRAYHRAFSVRRAPYLISYATYVAATIHCRIAAKNGTGSTAYVNLMTCLAVFKENQETNSAVQKAAVIIHRLMNKYGVVVDDLPEDALEVEPITRPREREQQRVQTEPGFEELESSNNAEKDANRRQGQGVQPIGLDNGNFSSPGSDWINIDGIIQSFLRENDLNSGDAAVYGAAVYTHADRQQNLHTSAQPVLSGPANFPVSFPAGLNQFATGIVPSNTTEIESGNQWQHAFWPSNHDTAFLEDPLFGFNGSSTGEFQFTGR</sequence>
<keyword evidence="5" id="KW-0238">DNA-binding</keyword>
<dbReference type="OrthoDB" id="4161332at2759"/>
<dbReference type="Gene3D" id="4.10.240.10">
    <property type="entry name" value="Zn(2)-C6 fungal-type DNA-binding domain"/>
    <property type="match status" value="1"/>
</dbReference>
<proteinExistence type="predicted"/>
<feature type="compositionally biased region" description="Polar residues" evidence="8">
    <location>
        <begin position="155"/>
        <end position="164"/>
    </location>
</feature>
<evidence type="ECO:0000256" key="7">
    <source>
        <dbReference type="ARBA" id="ARBA00023242"/>
    </source>
</evidence>
<dbReference type="GO" id="GO:0006351">
    <property type="term" value="P:DNA-templated transcription"/>
    <property type="evidence" value="ECO:0007669"/>
    <property type="project" value="InterPro"/>
</dbReference>
<dbReference type="GO" id="GO:0005634">
    <property type="term" value="C:nucleus"/>
    <property type="evidence" value="ECO:0007669"/>
    <property type="project" value="UniProtKB-SubCell"/>
</dbReference>
<dbReference type="SMART" id="SM00906">
    <property type="entry name" value="Fungal_trans"/>
    <property type="match status" value="1"/>
</dbReference>
<evidence type="ECO:0000313" key="10">
    <source>
        <dbReference type="EMBL" id="KAF4973713.1"/>
    </source>
</evidence>
<dbReference type="Proteomes" id="UP000622797">
    <property type="component" value="Unassembled WGS sequence"/>
</dbReference>
<dbReference type="PANTHER" id="PTHR31313">
    <property type="entry name" value="TY1 ENHANCER ACTIVATOR"/>
    <property type="match status" value="1"/>
</dbReference>
<dbReference type="CDD" id="cd12148">
    <property type="entry name" value="fungal_TF_MHR"/>
    <property type="match status" value="1"/>
</dbReference>
<comment type="subcellular location">
    <subcellularLocation>
        <location evidence="1">Nucleus</location>
    </subcellularLocation>
</comment>
<feature type="region of interest" description="Disordered" evidence="8">
    <location>
        <begin position="92"/>
        <end position="167"/>
    </location>
</feature>
<feature type="domain" description="Xylanolytic transcriptional activator regulatory" evidence="9">
    <location>
        <begin position="355"/>
        <end position="431"/>
    </location>
</feature>
<dbReference type="AlphaFoldDB" id="A0A8H4XFZ7"/>
<dbReference type="InterPro" id="IPR007219">
    <property type="entry name" value="XnlR_reg_dom"/>
</dbReference>
<feature type="compositionally biased region" description="Basic residues" evidence="8">
    <location>
        <begin position="97"/>
        <end position="108"/>
    </location>
</feature>
<comment type="caution">
    <text evidence="10">The sequence shown here is derived from an EMBL/GenBank/DDBJ whole genome shotgun (WGS) entry which is preliminary data.</text>
</comment>
<evidence type="ECO:0000256" key="1">
    <source>
        <dbReference type="ARBA" id="ARBA00004123"/>
    </source>
</evidence>
<keyword evidence="7" id="KW-0539">Nucleus</keyword>
<evidence type="ECO:0000256" key="2">
    <source>
        <dbReference type="ARBA" id="ARBA00022723"/>
    </source>
</evidence>
<evidence type="ECO:0000256" key="3">
    <source>
        <dbReference type="ARBA" id="ARBA00022833"/>
    </source>
</evidence>
<protein>
    <recommendedName>
        <fullName evidence="9">Xylanolytic transcriptional activator regulatory domain-containing protein</fullName>
    </recommendedName>
</protein>
<keyword evidence="2" id="KW-0479">Metal-binding</keyword>
<keyword evidence="3" id="KW-0862">Zinc</keyword>
<evidence type="ECO:0000256" key="4">
    <source>
        <dbReference type="ARBA" id="ARBA00023015"/>
    </source>
</evidence>
<dbReference type="SUPFAM" id="SSF57701">
    <property type="entry name" value="Zn2/Cys6 DNA-binding domain"/>
    <property type="match status" value="1"/>
</dbReference>
<evidence type="ECO:0000256" key="6">
    <source>
        <dbReference type="ARBA" id="ARBA00023163"/>
    </source>
</evidence>
<evidence type="ECO:0000256" key="5">
    <source>
        <dbReference type="ARBA" id="ARBA00023125"/>
    </source>
</evidence>
<evidence type="ECO:0000259" key="9">
    <source>
        <dbReference type="SMART" id="SM00906"/>
    </source>
</evidence>
<dbReference type="InterPro" id="IPR001138">
    <property type="entry name" value="Zn2Cys6_DnaBD"/>
</dbReference>
<dbReference type="InterPro" id="IPR036864">
    <property type="entry name" value="Zn2-C6_fun-type_DNA-bd_sf"/>
</dbReference>